<reference evidence="1" key="1">
    <citation type="journal article" date="2019" name="bioRxiv">
        <title>The Genome of the Zebra Mussel, Dreissena polymorpha: A Resource for Invasive Species Research.</title>
        <authorList>
            <person name="McCartney M.A."/>
            <person name="Auch B."/>
            <person name="Kono T."/>
            <person name="Mallez S."/>
            <person name="Zhang Y."/>
            <person name="Obille A."/>
            <person name="Becker A."/>
            <person name="Abrahante J.E."/>
            <person name="Garbe J."/>
            <person name="Badalamenti J.P."/>
            <person name="Herman A."/>
            <person name="Mangelson H."/>
            <person name="Liachko I."/>
            <person name="Sullivan S."/>
            <person name="Sone E.D."/>
            <person name="Koren S."/>
            <person name="Silverstein K.A.T."/>
            <person name="Beckman K.B."/>
            <person name="Gohl D.M."/>
        </authorList>
    </citation>
    <scope>NUCLEOTIDE SEQUENCE</scope>
    <source>
        <strain evidence="1">Duluth1</strain>
        <tissue evidence="1">Whole animal</tissue>
    </source>
</reference>
<protein>
    <submittedName>
        <fullName evidence="1">Uncharacterized protein</fullName>
    </submittedName>
</protein>
<evidence type="ECO:0000313" key="2">
    <source>
        <dbReference type="Proteomes" id="UP000828390"/>
    </source>
</evidence>
<sequence>MCGGGTGSSGGGGFEVCGDAGELGVGGYVGIGGGAKEDGVGCGGAVVSEILAEVLIK</sequence>
<accession>A0A9D4DDZ2</accession>
<reference evidence="1" key="2">
    <citation type="submission" date="2020-11" db="EMBL/GenBank/DDBJ databases">
        <authorList>
            <person name="McCartney M.A."/>
            <person name="Auch B."/>
            <person name="Kono T."/>
            <person name="Mallez S."/>
            <person name="Becker A."/>
            <person name="Gohl D.M."/>
            <person name="Silverstein K.A.T."/>
            <person name="Koren S."/>
            <person name="Bechman K.B."/>
            <person name="Herman A."/>
            <person name="Abrahante J.E."/>
            <person name="Garbe J."/>
        </authorList>
    </citation>
    <scope>NUCLEOTIDE SEQUENCE</scope>
    <source>
        <strain evidence="1">Duluth1</strain>
        <tissue evidence="1">Whole animal</tissue>
    </source>
</reference>
<evidence type="ECO:0000313" key="1">
    <source>
        <dbReference type="EMBL" id="KAH3746765.1"/>
    </source>
</evidence>
<name>A0A9D4DDZ2_DREPO</name>
<dbReference type="EMBL" id="JAIWYP010000010">
    <property type="protein sequence ID" value="KAH3746765.1"/>
    <property type="molecule type" value="Genomic_DNA"/>
</dbReference>
<dbReference type="AlphaFoldDB" id="A0A9D4DDZ2"/>
<gene>
    <name evidence="1" type="ORF">DPMN_181181</name>
</gene>
<dbReference type="Proteomes" id="UP000828390">
    <property type="component" value="Unassembled WGS sequence"/>
</dbReference>
<proteinExistence type="predicted"/>
<comment type="caution">
    <text evidence="1">The sequence shown here is derived from an EMBL/GenBank/DDBJ whole genome shotgun (WGS) entry which is preliminary data.</text>
</comment>
<keyword evidence="2" id="KW-1185">Reference proteome</keyword>
<organism evidence="1 2">
    <name type="scientific">Dreissena polymorpha</name>
    <name type="common">Zebra mussel</name>
    <name type="synonym">Mytilus polymorpha</name>
    <dbReference type="NCBI Taxonomy" id="45954"/>
    <lineage>
        <taxon>Eukaryota</taxon>
        <taxon>Metazoa</taxon>
        <taxon>Spiralia</taxon>
        <taxon>Lophotrochozoa</taxon>
        <taxon>Mollusca</taxon>
        <taxon>Bivalvia</taxon>
        <taxon>Autobranchia</taxon>
        <taxon>Heteroconchia</taxon>
        <taxon>Euheterodonta</taxon>
        <taxon>Imparidentia</taxon>
        <taxon>Neoheterodontei</taxon>
        <taxon>Myida</taxon>
        <taxon>Dreissenoidea</taxon>
        <taxon>Dreissenidae</taxon>
        <taxon>Dreissena</taxon>
    </lineage>
</organism>